<dbReference type="Gene3D" id="3.40.50.300">
    <property type="entry name" value="P-loop containing nucleotide triphosphate hydrolases"/>
    <property type="match status" value="1"/>
</dbReference>
<keyword evidence="4" id="KW-0067">ATP-binding</keyword>
<dbReference type="RefSeq" id="WP_153719870.1">
    <property type="nucleotide sequence ID" value="NZ_WJPP01000004.1"/>
</dbReference>
<organism evidence="7 8">
    <name type="scientific">Spiribacter salilacus</name>
    <dbReference type="NCBI Taxonomy" id="2664894"/>
    <lineage>
        <taxon>Bacteria</taxon>
        <taxon>Pseudomonadati</taxon>
        <taxon>Pseudomonadota</taxon>
        <taxon>Gammaproteobacteria</taxon>
        <taxon>Chromatiales</taxon>
        <taxon>Ectothiorhodospiraceae</taxon>
        <taxon>Spiribacter</taxon>
    </lineage>
</organism>
<keyword evidence="8" id="KW-1185">Reference proteome</keyword>
<keyword evidence="3" id="KW-0547">Nucleotide-binding</keyword>
<evidence type="ECO:0000313" key="7">
    <source>
        <dbReference type="EMBL" id="MRH78848.1"/>
    </source>
</evidence>
<gene>
    <name evidence="7" type="ORF">GH984_09020</name>
</gene>
<proteinExistence type="predicted"/>
<dbReference type="InterPro" id="IPR013562">
    <property type="entry name" value="TmcA/NAT10_N"/>
</dbReference>
<evidence type="ECO:0000256" key="2">
    <source>
        <dbReference type="ARBA" id="ARBA00022694"/>
    </source>
</evidence>
<dbReference type="Gene3D" id="1.20.120.890">
    <property type="entry name" value="tRNA(Met) cytidine acetyltransferase, tail domain"/>
    <property type="match status" value="1"/>
</dbReference>
<dbReference type="InterPro" id="IPR027417">
    <property type="entry name" value="P-loop_NTPase"/>
</dbReference>
<dbReference type="GO" id="GO:0005524">
    <property type="term" value="F:ATP binding"/>
    <property type="evidence" value="ECO:0007669"/>
    <property type="project" value="UniProtKB-KW"/>
</dbReference>
<dbReference type="InterPro" id="IPR007807">
    <property type="entry name" value="TcmA/NAT10_helicase"/>
</dbReference>
<evidence type="ECO:0000256" key="5">
    <source>
        <dbReference type="ARBA" id="ARBA00023315"/>
    </source>
</evidence>
<dbReference type="Gene3D" id="3.40.50.11040">
    <property type="match status" value="1"/>
</dbReference>
<dbReference type="Pfam" id="PF05127">
    <property type="entry name" value="NAT10_TcmA_helicase"/>
    <property type="match status" value="1"/>
</dbReference>
<dbReference type="InterPro" id="IPR032672">
    <property type="entry name" value="TmcA/NAT10/Kre33"/>
</dbReference>
<dbReference type="PANTHER" id="PTHR10925">
    <property type="entry name" value="N-ACETYLTRANSFERASE 10"/>
    <property type="match status" value="1"/>
</dbReference>
<dbReference type="InterPro" id="IPR038321">
    <property type="entry name" value="TmcA_C_sf"/>
</dbReference>
<keyword evidence="2" id="KW-0819">tRNA processing</keyword>
<sequence length="617" mass="66469">MQPRRLILIHGDHARAVARAQTLLAPLPPEQAQWIDQPGRGRQHLGQTLAAAVIDAHPSLNAEDLGAISGTLIAGGALIVLVPPPPHAGFLQRLLTLAAACSWVETVLADDSLPEAITPNSVLTEPAIQPTADQQKAIQACQTAVSVPQPHPLLITADRGRGKSTALGLALATGICPNARLTGPSRAAVAEVIKHAGNYPPKFLAPEDITPATDPLIIDEAAALPLGLLEKLIRENPCCVLAGTIHGYEGSGRGLELRIPTNRVTLQQPVRWAENDPLEALINQLLLFKTPPLSPATHQPHADQPVNIEWIDQQQLIDNPDRLAAIFSLLIESHYQTRPRDLQQLLEDPTLKIAAAFRANLLVGVAMAKLEGGLDPALAQPIWLGQRRPMGHLIAQSLTFHAGIQGASNLSGLRLQRIAIQSVYRRGGIGQQLIAAMQTYAQSHGCDWFGTSFSATPELLDFWQSTGLMPVRLGQRFDPHGGARAVIMLKGLSKAGQHLMTQARERFAVHLPDQIKHAQPALPPDLLQRLQHALPIADPAAIDTQDRIAFATGHRPWLDSVGALQRSLSTAATPPPDWVSAALAQPQALAPLAKQYGFTGQREYLNSLREWAATMLN</sequence>
<evidence type="ECO:0000256" key="1">
    <source>
        <dbReference type="ARBA" id="ARBA00022679"/>
    </source>
</evidence>
<evidence type="ECO:0000313" key="8">
    <source>
        <dbReference type="Proteomes" id="UP000433788"/>
    </source>
</evidence>
<dbReference type="Pfam" id="PF13718">
    <property type="entry name" value="GNAT_acetyltr_2"/>
    <property type="match status" value="1"/>
</dbReference>
<dbReference type="GO" id="GO:0000049">
    <property type="term" value="F:tRNA binding"/>
    <property type="evidence" value="ECO:0007669"/>
    <property type="project" value="TreeGrafter"/>
</dbReference>
<accession>A0A6N7QUL6</accession>
<dbReference type="GO" id="GO:1990883">
    <property type="term" value="F:18S rRNA cytidine N-acetyltransferase activity"/>
    <property type="evidence" value="ECO:0007669"/>
    <property type="project" value="TreeGrafter"/>
</dbReference>
<protein>
    <submittedName>
        <fullName evidence="7">GNAT family N-acetyltransferase</fullName>
    </submittedName>
</protein>
<dbReference type="EMBL" id="WJPP01000004">
    <property type="protein sequence ID" value="MRH78848.1"/>
    <property type="molecule type" value="Genomic_DNA"/>
</dbReference>
<comment type="caution">
    <text evidence="7">The sequence shown here is derived from an EMBL/GenBank/DDBJ whole genome shotgun (WGS) entry which is preliminary data.</text>
</comment>
<dbReference type="AlphaFoldDB" id="A0A6N7QUL6"/>
<dbReference type="GO" id="GO:0008033">
    <property type="term" value="P:tRNA processing"/>
    <property type="evidence" value="ECO:0007669"/>
    <property type="project" value="UniProtKB-KW"/>
</dbReference>
<name>A0A6N7QUL6_9GAMM</name>
<dbReference type="SUPFAM" id="SSF55729">
    <property type="entry name" value="Acyl-CoA N-acyltransferases (Nat)"/>
    <property type="match status" value="1"/>
</dbReference>
<keyword evidence="1 7" id="KW-0808">Transferase</keyword>
<dbReference type="Gene3D" id="3.40.630.30">
    <property type="match status" value="1"/>
</dbReference>
<evidence type="ECO:0000259" key="6">
    <source>
        <dbReference type="PROSITE" id="PS51186"/>
    </source>
</evidence>
<dbReference type="InterPro" id="IPR016181">
    <property type="entry name" value="Acyl_CoA_acyltransferase"/>
</dbReference>
<dbReference type="SUPFAM" id="SSF52540">
    <property type="entry name" value="P-loop containing nucleoside triphosphate hydrolases"/>
    <property type="match status" value="1"/>
</dbReference>
<keyword evidence="5" id="KW-0012">Acyltransferase</keyword>
<feature type="domain" description="N-acetyltransferase" evidence="6">
    <location>
        <begin position="311"/>
        <end position="493"/>
    </location>
</feature>
<reference evidence="7 8" key="1">
    <citation type="submission" date="2019-11" db="EMBL/GenBank/DDBJ databases">
        <authorList>
            <person name="Zhang X.Y."/>
        </authorList>
    </citation>
    <scope>NUCLEOTIDE SEQUENCE [LARGE SCALE GENOMIC DNA]</scope>
    <source>
        <strain evidence="7 8">C176</strain>
    </source>
</reference>
<dbReference type="PANTHER" id="PTHR10925:SF5">
    <property type="entry name" value="RNA CYTIDINE ACETYLTRANSFERASE"/>
    <property type="match status" value="1"/>
</dbReference>
<dbReference type="Pfam" id="PF08351">
    <property type="entry name" value="TmcA_N"/>
    <property type="match status" value="1"/>
</dbReference>
<dbReference type="PROSITE" id="PS51186">
    <property type="entry name" value="GNAT"/>
    <property type="match status" value="1"/>
</dbReference>
<dbReference type="GO" id="GO:1904812">
    <property type="term" value="P:rRNA acetylation involved in maturation of SSU-rRNA"/>
    <property type="evidence" value="ECO:0007669"/>
    <property type="project" value="TreeGrafter"/>
</dbReference>
<evidence type="ECO:0000256" key="3">
    <source>
        <dbReference type="ARBA" id="ARBA00022741"/>
    </source>
</evidence>
<evidence type="ECO:0000256" key="4">
    <source>
        <dbReference type="ARBA" id="ARBA00022840"/>
    </source>
</evidence>
<dbReference type="InterPro" id="IPR000182">
    <property type="entry name" value="GNAT_dom"/>
</dbReference>
<dbReference type="CDD" id="cd04301">
    <property type="entry name" value="NAT_SF"/>
    <property type="match status" value="1"/>
</dbReference>
<dbReference type="Proteomes" id="UP000433788">
    <property type="component" value="Unassembled WGS sequence"/>
</dbReference>